<dbReference type="RefSeq" id="WP_177200489.1">
    <property type="nucleotide sequence ID" value="NZ_FNYE01000023.1"/>
</dbReference>
<name>A0A1H7CUS1_9BURK</name>
<dbReference type="EMBL" id="FNYE01000023">
    <property type="protein sequence ID" value="SEJ90932.1"/>
    <property type="molecule type" value="Genomic_DNA"/>
</dbReference>
<dbReference type="Proteomes" id="UP000198866">
    <property type="component" value="Unassembled WGS sequence"/>
</dbReference>
<protein>
    <submittedName>
        <fullName evidence="1">Uncharacterized protein</fullName>
    </submittedName>
</protein>
<evidence type="ECO:0000313" key="1">
    <source>
        <dbReference type="EMBL" id="SEJ90932.1"/>
    </source>
</evidence>
<dbReference type="AlphaFoldDB" id="A0A1H7CUS1"/>
<reference evidence="2" key="1">
    <citation type="submission" date="2016-10" db="EMBL/GenBank/DDBJ databases">
        <authorList>
            <person name="Varghese N."/>
            <person name="Submissions S."/>
        </authorList>
    </citation>
    <scope>NUCLEOTIDE SEQUENCE [LARGE SCALE GENOMIC DNA]</scope>
    <source>
        <strain evidence="2">LMG 26031</strain>
    </source>
</reference>
<sequence>MNFLNPHLQSTIPKRLNSPIETLAYDEMSFSCPVQLSLMNAVNAAAQVVFGINAGK</sequence>
<gene>
    <name evidence="1" type="ORF">SAMN05192539_102315</name>
</gene>
<accession>A0A1H7CUS1</accession>
<proteinExistence type="predicted"/>
<evidence type="ECO:0000313" key="2">
    <source>
        <dbReference type="Proteomes" id="UP000198866"/>
    </source>
</evidence>
<keyword evidence="2" id="KW-1185">Reference proteome</keyword>
<organism evidence="1 2">
    <name type="scientific">Paraburkholderia diazotrophica</name>
    <dbReference type="NCBI Taxonomy" id="667676"/>
    <lineage>
        <taxon>Bacteria</taxon>
        <taxon>Pseudomonadati</taxon>
        <taxon>Pseudomonadota</taxon>
        <taxon>Betaproteobacteria</taxon>
        <taxon>Burkholderiales</taxon>
        <taxon>Burkholderiaceae</taxon>
        <taxon>Paraburkholderia</taxon>
    </lineage>
</organism>